<evidence type="ECO:0000313" key="9">
    <source>
        <dbReference type="EMBL" id="QIK63279.1"/>
    </source>
</evidence>
<keyword evidence="2" id="KW-0805">Transcription regulation</keyword>
<dbReference type="InterPro" id="IPR007627">
    <property type="entry name" value="RNA_pol_sigma70_r2"/>
</dbReference>
<reference evidence="9 10" key="1">
    <citation type="submission" date="2020-03" db="EMBL/GenBank/DDBJ databases">
        <title>Leucobacter sp. nov., isolated from beetles.</title>
        <authorList>
            <person name="Hyun D.-W."/>
            <person name="Bae J.-W."/>
        </authorList>
    </citation>
    <scope>NUCLEOTIDE SEQUENCE [LARGE SCALE GENOMIC DNA]</scope>
    <source>
        <strain evidence="9 10">HDW9C</strain>
    </source>
</reference>
<organism evidence="9 10">
    <name type="scientific">Leucobacter viscericola</name>
    <dbReference type="NCBI Taxonomy" id="2714935"/>
    <lineage>
        <taxon>Bacteria</taxon>
        <taxon>Bacillati</taxon>
        <taxon>Actinomycetota</taxon>
        <taxon>Actinomycetes</taxon>
        <taxon>Micrococcales</taxon>
        <taxon>Microbacteriaceae</taxon>
        <taxon>Leucobacter</taxon>
    </lineage>
</organism>
<sequence>MPNPLGEHLITSNDAGFISDIDLLTLVREGDQDAYAQLYQRHCGAALSVAKKWARSLSEAEDLVANAFTSILSAIRTGSGPTSMFRAYLYSTIRNAAYSTAATERRYVDIDEWDESLIPAAEFAPELEPEETELVRAAFSGLTPEDKEILWCTEVENRTVSSASDILGLSKPVAYRALRTAKEHLREEYLRVHISTSAERDDECRSVSKLLPRYIRGTVRPTTKRIVSNHVSHCVYCTAATAELRDVNRGIHGVIAPIILGAGVLGALGWAGARPAQAAQGSAGRFLAASRVGARPALLIGVGIAAVIALGAVTTQAIVSDQQQDPGVTIAAANNIPDPEPTPVIPSDQSSHSDSQSQTDSATTPAPDPDSSTTNDQGDDSGTDGSGTTDPPPPVNIDDTIAYLDTDASLLQNGQGTAVIRFHNPTGRTLTGIVVTVTLDSRATLVPPGSQQSGNVQYAGVSDHVVSTTVGTLAPDSSGQLRIAFTSAMDASDLRVAINSNIAELGEQKSVSLLRIV</sequence>
<evidence type="ECO:0000256" key="7">
    <source>
        <dbReference type="SAM" id="Phobius"/>
    </source>
</evidence>
<keyword evidence="3" id="KW-0731">Sigma factor</keyword>
<evidence type="ECO:0000256" key="2">
    <source>
        <dbReference type="ARBA" id="ARBA00023015"/>
    </source>
</evidence>
<dbReference type="GO" id="GO:0016987">
    <property type="term" value="F:sigma factor activity"/>
    <property type="evidence" value="ECO:0007669"/>
    <property type="project" value="UniProtKB-KW"/>
</dbReference>
<keyword evidence="7" id="KW-0472">Membrane</keyword>
<feature type="domain" description="RNA polymerase sigma-70 region 2" evidence="8">
    <location>
        <begin position="38"/>
        <end position="106"/>
    </location>
</feature>
<dbReference type="InterPro" id="IPR013324">
    <property type="entry name" value="RNA_pol_sigma_r3/r4-like"/>
</dbReference>
<dbReference type="Gene3D" id="1.10.1740.10">
    <property type="match status" value="1"/>
</dbReference>
<comment type="similarity">
    <text evidence="1">Belongs to the sigma-70 factor family. ECF subfamily.</text>
</comment>
<keyword evidence="7" id="KW-0812">Transmembrane</keyword>
<dbReference type="GO" id="GO:0003677">
    <property type="term" value="F:DNA binding"/>
    <property type="evidence" value="ECO:0007669"/>
    <property type="project" value="UniProtKB-KW"/>
</dbReference>
<dbReference type="EMBL" id="CP049863">
    <property type="protein sequence ID" value="QIK63279.1"/>
    <property type="molecule type" value="Genomic_DNA"/>
</dbReference>
<dbReference type="GO" id="GO:0006352">
    <property type="term" value="P:DNA-templated transcription initiation"/>
    <property type="evidence" value="ECO:0007669"/>
    <property type="project" value="InterPro"/>
</dbReference>
<dbReference type="InterPro" id="IPR036388">
    <property type="entry name" value="WH-like_DNA-bd_sf"/>
</dbReference>
<dbReference type="Pfam" id="PF04542">
    <property type="entry name" value="Sigma70_r2"/>
    <property type="match status" value="1"/>
</dbReference>
<dbReference type="InterPro" id="IPR014284">
    <property type="entry name" value="RNA_pol_sigma-70_dom"/>
</dbReference>
<dbReference type="Proteomes" id="UP000502677">
    <property type="component" value="Chromosome"/>
</dbReference>
<evidence type="ECO:0000256" key="3">
    <source>
        <dbReference type="ARBA" id="ARBA00023082"/>
    </source>
</evidence>
<feature type="transmembrane region" description="Helical" evidence="7">
    <location>
        <begin position="251"/>
        <end position="271"/>
    </location>
</feature>
<name>A0A6G7XFR2_9MICO</name>
<keyword evidence="5" id="KW-0804">Transcription</keyword>
<feature type="region of interest" description="Disordered" evidence="6">
    <location>
        <begin position="331"/>
        <end position="399"/>
    </location>
</feature>
<evidence type="ECO:0000256" key="1">
    <source>
        <dbReference type="ARBA" id="ARBA00010641"/>
    </source>
</evidence>
<keyword evidence="7" id="KW-1133">Transmembrane helix</keyword>
<dbReference type="AlphaFoldDB" id="A0A6G7XFR2"/>
<feature type="transmembrane region" description="Helical" evidence="7">
    <location>
        <begin position="292"/>
        <end position="313"/>
    </location>
</feature>
<dbReference type="PANTHER" id="PTHR43133">
    <property type="entry name" value="RNA POLYMERASE ECF-TYPE SIGMA FACTO"/>
    <property type="match status" value="1"/>
</dbReference>
<evidence type="ECO:0000259" key="8">
    <source>
        <dbReference type="Pfam" id="PF04542"/>
    </source>
</evidence>
<protein>
    <submittedName>
        <fullName evidence="9">Sigma-70 family RNA polymerase sigma factor</fullName>
    </submittedName>
</protein>
<evidence type="ECO:0000256" key="5">
    <source>
        <dbReference type="ARBA" id="ARBA00023163"/>
    </source>
</evidence>
<dbReference type="SUPFAM" id="SSF88659">
    <property type="entry name" value="Sigma3 and sigma4 domains of RNA polymerase sigma factors"/>
    <property type="match status" value="1"/>
</dbReference>
<dbReference type="KEGG" id="lvi:G7068_08760"/>
<keyword evidence="10" id="KW-1185">Reference proteome</keyword>
<keyword evidence="4" id="KW-0238">DNA-binding</keyword>
<dbReference type="NCBIfam" id="TIGR02937">
    <property type="entry name" value="sigma70-ECF"/>
    <property type="match status" value="1"/>
</dbReference>
<dbReference type="PANTHER" id="PTHR43133:SF8">
    <property type="entry name" value="RNA POLYMERASE SIGMA FACTOR HI_1459-RELATED"/>
    <property type="match status" value="1"/>
</dbReference>
<dbReference type="SUPFAM" id="SSF88946">
    <property type="entry name" value="Sigma2 domain of RNA polymerase sigma factors"/>
    <property type="match status" value="1"/>
</dbReference>
<dbReference type="Gene3D" id="1.10.10.10">
    <property type="entry name" value="Winged helix-like DNA-binding domain superfamily/Winged helix DNA-binding domain"/>
    <property type="match status" value="1"/>
</dbReference>
<feature type="compositionally biased region" description="Low complexity" evidence="6">
    <location>
        <begin position="347"/>
        <end position="376"/>
    </location>
</feature>
<evidence type="ECO:0000313" key="10">
    <source>
        <dbReference type="Proteomes" id="UP000502677"/>
    </source>
</evidence>
<evidence type="ECO:0000256" key="6">
    <source>
        <dbReference type="SAM" id="MobiDB-lite"/>
    </source>
</evidence>
<gene>
    <name evidence="9" type="ORF">G7068_08760</name>
</gene>
<dbReference type="InterPro" id="IPR013325">
    <property type="entry name" value="RNA_pol_sigma_r2"/>
</dbReference>
<dbReference type="RefSeq" id="WP_166291205.1">
    <property type="nucleotide sequence ID" value="NZ_CP049863.1"/>
</dbReference>
<accession>A0A6G7XFR2</accession>
<dbReference type="InterPro" id="IPR039425">
    <property type="entry name" value="RNA_pol_sigma-70-like"/>
</dbReference>
<evidence type="ECO:0000256" key="4">
    <source>
        <dbReference type="ARBA" id="ARBA00023125"/>
    </source>
</evidence>
<proteinExistence type="inferred from homology"/>